<dbReference type="CDD" id="cd01851">
    <property type="entry name" value="GBP"/>
    <property type="match status" value="1"/>
</dbReference>
<dbReference type="SUPFAM" id="SSF52540">
    <property type="entry name" value="P-loop containing nucleoside triphosphate hydrolases"/>
    <property type="match status" value="1"/>
</dbReference>
<keyword evidence="4" id="KW-0175">Coiled coil</keyword>
<sequence length="547" mass="61854">MASVCTMTAPICLVENQKNLLTVNPEALKILGNISQPVVVVAIAGPYRTGKSYLMNRLAGQSRGFPLGSTVRSETKGIWMWCIPHPSKPKHTLVLLDTEGLGDVEKGDSKNDLWIFTLAILLSSVFVYNSMGTINRQALEQLHYVTELTKLIRTRSSPSFGEVDDSAEFVSFFPDFVWTVRDFTLELQLDGRPITSDQYLENALKLIPGLENLVVTYVDTINSGGVPCLENSVTTLAERENAAAVQKAADHYREQMAQRVSFPTDTLQELLHVHEACEREAIAIFMEHSFKDDKREFQTKLLGIIEKNKKDFLLQNEEASVKYCQDELQRLSEPLMESISGGTFSVPGGHKLYLEALNKVKQDYELVPRKGVKGNEVLQIFLRSQAAVEASILQADKTLTDREKALAAERAKNQAAEKEKELLRQKLKEQHQIMEAKERTFQEYVAQLKEKSEREREILLREHESMLEHMLKLQEELLTEGFKKTSEQVNEEINKLKREIESSKNDDLSNILDVATMGLIMALPPPMRLIASGMKCLSMIMKHVKKS</sequence>
<dbReference type="CDD" id="cd16269">
    <property type="entry name" value="GBP_C"/>
    <property type="match status" value="1"/>
</dbReference>
<dbReference type="InterPro" id="IPR027417">
    <property type="entry name" value="P-loop_NTPase"/>
</dbReference>
<evidence type="ECO:0000256" key="4">
    <source>
        <dbReference type="SAM" id="Coils"/>
    </source>
</evidence>
<dbReference type="GeneID" id="103542760"/>
<reference evidence="7" key="1">
    <citation type="submission" date="2025-08" db="UniProtKB">
        <authorList>
            <consortium name="RefSeq"/>
        </authorList>
    </citation>
    <scope>IDENTIFICATION</scope>
    <source>
        <tissue evidence="7">Blood</tissue>
    </source>
</reference>
<dbReference type="InterPro" id="IPR036543">
    <property type="entry name" value="Guanylate-bd_C_sf"/>
</dbReference>
<dbReference type="Proteomes" id="UP001652662">
    <property type="component" value="Chromosome 24"/>
</dbReference>
<dbReference type="RefSeq" id="XP_070448846.1">
    <property type="nucleotide sequence ID" value="XM_070592745.1"/>
</dbReference>
<dbReference type="InterPro" id="IPR030386">
    <property type="entry name" value="G_GB1_RHD3_dom"/>
</dbReference>
<protein>
    <submittedName>
        <fullName evidence="7">Guanylate-binding protein 4-like isoform X2</fullName>
    </submittedName>
</protein>
<dbReference type="PROSITE" id="PS51715">
    <property type="entry name" value="G_GB1_RHD3"/>
    <property type="match status" value="1"/>
</dbReference>
<comment type="similarity">
    <text evidence="3">Belongs to the TRAFAC class dynamin-like GTPase superfamily. GB1/RHD3 GTPase family.</text>
</comment>
<dbReference type="InterPro" id="IPR003191">
    <property type="entry name" value="Guanylate-bd/ATL_C"/>
</dbReference>
<gene>
    <name evidence="7" type="primary">LOC103542760</name>
</gene>
<accession>A0ABM4M821</accession>
<feature type="coiled-coil region" evidence="4">
    <location>
        <begin position="399"/>
        <end position="506"/>
    </location>
</feature>
<keyword evidence="2" id="KW-0342">GTP-binding</keyword>
<dbReference type="Gene3D" id="1.20.1000.10">
    <property type="entry name" value="Guanylate-binding protein, C-terminal domain"/>
    <property type="match status" value="1"/>
</dbReference>
<dbReference type="PANTHER" id="PTHR10751">
    <property type="entry name" value="GUANYLATE BINDING PROTEIN"/>
    <property type="match status" value="1"/>
</dbReference>
<organism evidence="6 7">
    <name type="scientific">Equus przewalskii</name>
    <name type="common">Przewalski's horse</name>
    <name type="synonym">Equus caballus przewalskii</name>
    <dbReference type="NCBI Taxonomy" id="9798"/>
    <lineage>
        <taxon>Eukaryota</taxon>
        <taxon>Metazoa</taxon>
        <taxon>Chordata</taxon>
        <taxon>Craniata</taxon>
        <taxon>Vertebrata</taxon>
        <taxon>Euteleostomi</taxon>
        <taxon>Mammalia</taxon>
        <taxon>Eutheria</taxon>
        <taxon>Laurasiatheria</taxon>
        <taxon>Perissodactyla</taxon>
        <taxon>Equidae</taxon>
        <taxon>Equus</taxon>
    </lineage>
</organism>
<proteinExistence type="inferred from homology"/>
<evidence type="ECO:0000259" key="5">
    <source>
        <dbReference type="PROSITE" id="PS51715"/>
    </source>
</evidence>
<dbReference type="Pfam" id="PF02841">
    <property type="entry name" value="GBP_C"/>
    <property type="match status" value="1"/>
</dbReference>
<feature type="domain" description="GB1/RHD3-type G" evidence="5">
    <location>
        <begin position="35"/>
        <end position="212"/>
    </location>
</feature>
<name>A0ABM4M821_EQUPR</name>
<evidence type="ECO:0000256" key="3">
    <source>
        <dbReference type="PROSITE-ProRule" id="PRU01052"/>
    </source>
</evidence>
<dbReference type="Gene3D" id="3.40.50.300">
    <property type="entry name" value="P-loop containing nucleotide triphosphate hydrolases"/>
    <property type="match status" value="1"/>
</dbReference>
<dbReference type="SUPFAM" id="SSF48340">
    <property type="entry name" value="Interferon-induced guanylate-binding protein 1 (GBP1), C-terminal domain"/>
    <property type="match status" value="1"/>
</dbReference>
<keyword evidence="1" id="KW-0547">Nucleotide-binding</keyword>
<evidence type="ECO:0000313" key="6">
    <source>
        <dbReference type="Proteomes" id="UP001652662"/>
    </source>
</evidence>
<evidence type="ECO:0000256" key="2">
    <source>
        <dbReference type="ARBA" id="ARBA00023134"/>
    </source>
</evidence>
<evidence type="ECO:0000313" key="7">
    <source>
        <dbReference type="RefSeq" id="XP_070448846.1"/>
    </source>
</evidence>
<evidence type="ECO:0000256" key="1">
    <source>
        <dbReference type="ARBA" id="ARBA00022741"/>
    </source>
</evidence>
<dbReference type="InterPro" id="IPR037684">
    <property type="entry name" value="GBP_C"/>
</dbReference>
<keyword evidence="6" id="KW-1185">Reference proteome</keyword>